<sequence>MSNNLKAYLAERYMSGAKADAILARSTESGEPKRKKRKVRKELQSTSTTIAEGSGIGVVDEDDFGGFRNAEEEEDGADVPVVAEGVKEFRKKAGGWVRGGDGAAGTRVREDERIRTEGDGSGGEEQEQGESSSSTLAAAAAPPPKKRGGLLTAADIALEIEQQRAAAAAAAASKSRKPNNDNPDSDEDEQAQALNPHETIHRDATGAKIDPVALQQAEQTRLATEARKAAEKAQWSRGLVQRREKEEKRKREQGMGREDVARYADDVKMNEEMREVERADDPMAAYLTKRKSKGPQRPKYTGPPAPPNRFNILPGYRWDGVDRSTGYEAKLFQATNNRRRRVVEANAWSMEDM</sequence>
<comment type="caution">
    <text evidence="1">The sequence shown here is derived from an EMBL/GenBank/DDBJ whole genome shotgun (WGS) entry which is preliminary data.</text>
</comment>
<evidence type="ECO:0000313" key="1">
    <source>
        <dbReference type="EMBL" id="KAJ9125880.1"/>
    </source>
</evidence>
<protein>
    <submittedName>
        <fullName evidence="1">Uncharacterized protein</fullName>
    </submittedName>
</protein>
<dbReference type="Proteomes" id="UP001234202">
    <property type="component" value="Unassembled WGS sequence"/>
</dbReference>
<gene>
    <name evidence="1" type="ORF">QFC24_002664</name>
</gene>
<proteinExistence type="predicted"/>
<reference evidence="1" key="1">
    <citation type="submission" date="2023-04" db="EMBL/GenBank/DDBJ databases">
        <title>Draft Genome sequencing of Naganishia species isolated from polar environments using Oxford Nanopore Technology.</title>
        <authorList>
            <person name="Leo P."/>
            <person name="Venkateswaran K."/>
        </authorList>
    </citation>
    <scope>NUCLEOTIDE SEQUENCE</scope>
    <source>
        <strain evidence="1">DBVPG 5303</strain>
    </source>
</reference>
<accession>A0ACC2XR85</accession>
<organism evidence="1 2">
    <name type="scientific">Naganishia onofrii</name>
    <dbReference type="NCBI Taxonomy" id="1851511"/>
    <lineage>
        <taxon>Eukaryota</taxon>
        <taxon>Fungi</taxon>
        <taxon>Dikarya</taxon>
        <taxon>Basidiomycota</taxon>
        <taxon>Agaricomycotina</taxon>
        <taxon>Tremellomycetes</taxon>
        <taxon>Filobasidiales</taxon>
        <taxon>Filobasidiaceae</taxon>
        <taxon>Naganishia</taxon>
    </lineage>
</organism>
<name>A0ACC2XR85_9TREE</name>
<keyword evidence="2" id="KW-1185">Reference proteome</keyword>
<evidence type="ECO:0000313" key="2">
    <source>
        <dbReference type="Proteomes" id="UP001234202"/>
    </source>
</evidence>
<dbReference type="EMBL" id="JASBWV010000007">
    <property type="protein sequence ID" value="KAJ9125880.1"/>
    <property type="molecule type" value="Genomic_DNA"/>
</dbReference>